<feature type="signal peptide" evidence="1">
    <location>
        <begin position="1"/>
        <end position="20"/>
    </location>
</feature>
<dbReference type="InterPro" id="IPR002901">
    <property type="entry name" value="MGlyc_endo_b_GlcNAc-like_dom"/>
</dbReference>
<feature type="domain" description="Mannosyl-glycoprotein endo-beta-N-acetylglucosamidase-like" evidence="2">
    <location>
        <begin position="108"/>
        <end position="241"/>
    </location>
</feature>
<dbReference type="InterPro" id="IPR053195">
    <property type="entry name" value="Bax-like"/>
</dbReference>
<evidence type="ECO:0000259" key="2">
    <source>
        <dbReference type="SMART" id="SM00047"/>
    </source>
</evidence>
<dbReference type="PANTHER" id="PTHR40572:SF1">
    <property type="entry name" value="PROTEIN BAX"/>
    <property type="match status" value="1"/>
</dbReference>
<evidence type="ECO:0000313" key="4">
    <source>
        <dbReference type="Proteomes" id="UP001149400"/>
    </source>
</evidence>
<feature type="chain" id="PRO_5046233237" evidence="1">
    <location>
        <begin position="21"/>
        <end position="258"/>
    </location>
</feature>
<dbReference type="EMBL" id="JAJUBC010000001">
    <property type="protein sequence ID" value="MDD1791591.1"/>
    <property type="molecule type" value="Genomic_DNA"/>
</dbReference>
<protein>
    <submittedName>
        <fullName evidence="3">Glucosaminidase domain-containing protein</fullName>
    </submittedName>
</protein>
<dbReference type="RefSeq" id="WP_274162545.1">
    <property type="nucleotide sequence ID" value="NZ_JAJUBC010000001.1"/>
</dbReference>
<reference evidence="3" key="1">
    <citation type="submission" date="2021-12" db="EMBL/GenBank/DDBJ databases">
        <title>Enterovibrio ZSDZ35 sp. nov. and Enterovibrio ZSDZ42 sp. nov., isolated from coastal seawater in Qingdao.</title>
        <authorList>
            <person name="Zhang P."/>
        </authorList>
    </citation>
    <scope>NUCLEOTIDE SEQUENCE</scope>
    <source>
        <strain evidence="3">ZSDZ42</strain>
    </source>
</reference>
<comment type="caution">
    <text evidence="3">The sequence shown here is derived from an EMBL/GenBank/DDBJ whole genome shotgun (WGS) entry which is preliminary data.</text>
</comment>
<keyword evidence="1" id="KW-0732">Signal</keyword>
<evidence type="ECO:0000313" key="3">
    <source>
        <dbReference type="EMBL" id="MDD1791591.1"/>
    </source>
</evidence>
<organism evidence="3 4">
    <name type="scientific">Enterovibrio gelatinilyticus</name>
    <dbReference type="NCBI Taxonomy" id="2899819"/>
    <lineage>
        <taxon>Bacteria</taxon>
        <taxon>Pseudomonadati</taxon>
        <taxon>Pseudomonadota</taxon>
        <taxon>Gammaproteobacteria</taxon>
        <taxon>Vibrionales</taxon>
        <taxon>Vibrionaceae</taxon>
        <taxon>Enterovibrio</taxon>
    </lineage>
</organism>
<dbReference type="Proteomes" id="UP001149400">
    <property type="component" value="Unassembled WGS sequence"/>
</dbReference>
<evidence type="ECO:0000256" key="1">
    <source>
        <dbReference type="SAM" id="SignalP"/>
    </source>
</evidence>
<sequence>MKLSYAVLASALFISACSDAPQAPTTRIDQLQQASPPPEMVVKPDFAKYEIVDEKKKAFVAFLKPGVDYINGLIEKARVRLTQLSDTASPTKDDLAFLAKVAELFNLPLPESGADKAWFDEALKRVDVIPSDLVLSQAAKESGWGTSRFAREGNNYFGQWCYTSGCGMVPSARSQGKTHEVAAFKDAYQSVRAYFLNVNRNKAYSSLRDIRADLRKQGKPITGVALSNGLGSYSERGQAYVDEVQGMIRYNEKYWSQG</sequence>
<proteinExistence type="predicted"/>
<gene>
    <name evidence="3" type="ORF">LRP50_00420</name>
</gene>
<dbReference type="PROSITE" id="PS51257">
    <property type="entry name" value="PROKAR_LIPOPROTEIN"/>
    <property type="match status" value="1"/>
</dbReference>
<accession>A0ABT5QVM8</accession>
<dbReference type="Pfam" id="PF01832">
    <property type="entry name" value="Glucosaminidase"/>
    <property type="match status" value="1"/>
</dbReference>
<name>A0ABT5QVM8_9GAMM</name>
<keyword evidence="4" id="KW-1185">Reference proteome</keyword>
<dbReference type="Gene3D" id="1.10.530.10">
    <property type="match status" value="1"/>
</dbReference>
<dbReference type="SMART" id="SM00047">
    <property type="entry name" value="LYZ2"/>
    <property type="match status" value="1"/>
</dbReference>
<dbReference type="PANTHER" id="PTHR40572">
    <property type="entry name" value="PROTEIN BAX"/>
    <property type="match status" value="1"/>
</dbReference>